<evidence type="ECO:0000313" key="2">
    <source>
        <dbReference type="Proteomes" id="UP000604046"/>
    </source>
</evidence>
<reference evidence="1" key="1">
    <citation type="submission" date="2021-02" db="EMBL/GenBank/DDBJ databases">
        <authorList>
            <person name="Dougan E. K."/>
            <person name="Rhodes N."/>
            <person name="Thang M."/>
            <person name="Chan C."/>
        </authorList>
    </citation>
    <scope>NUCLEOTIDE SEQUENCE</scope>
</reference>
<dbReference type="AlphaFoldDB" id="A0A812NXN7"/>
<gene>
    <name evidence="1" type="ORF">SNAT2548_LOCUS16192</name>
</gene>
<protein>
    <submittedName>
        <fullName evidence="1">Uncharacterized protein</fullName>
    </submittedName>
</protein>
<proteinExistence type="predicted"/>
<evidence type="ECO:0000313" key="1">
    <source>
        <dbReference type="EMBL" id="CAE7308275.1"/>
    </source>
</evidence>
<keyword evidence="2" id="KW-1185">Reference proteome</keyword>
<dbReference type="Proteomes" id="UP000604046">
    <property type="component" value="Unassembled WGS sequence"/>
</dbReference>
<comment type="caution">
    <text evidence="1">The sequence shown here is derived from an EMBL/GenBank/DDBJ whole genome shotgun (WGS) entry which is preliminary data.</text>
</comment>
<organism evidence="1 2">
    <name type="scientific">Symbiodinium natans</name>
    <dbReference type="NCBI Taxonomy" id="878477"/>
    <lineage>
        <taxon>Eukaryota</taxon>
        <taxon>Sar</taxon>
        <taxon>Alveolata</taxon>
        <taxon>Dinophyceae</taxon>
        <taxon>Suessiales</taxon>
        <taxon>Symbiodiniaceae</taxon>
        <taxon>Symbiodinium</taxon>
    </lineage>
</organism>
<accession>A0A812NXN7</accession>
<sequence>MPVIKSMRKFTRALSRKTVRVTLGLGGLVFEEVHFNMKVFALARRLATEHWGAWELRVVSENNVPAATGPA</sequence>
<dbReference type="EMBL" id="CAJNDS010002077">
    <property type="protein sequence ID" value="CAE7308275.1"/>
    <property type="molecule type" value="Genomic_DNA"/>
</dbReference>
<name>A0A812NXN7_9DINO</name>